<feature type="transmembrane region" description="Helical" evidence="1">
    <location>
        <begin position="7"/>
        <end position="25"/>
    </location>
</feature>
<evidence type="ECO:0000313" key="2">
    <source>
        <dbReference type="EMBL" id="RXR21471.1"/>
    </source>
</evidence>
<dbReference type="AlphaFoldDB" id="A0A4Q1KA06"/>
<feature type="transmembrane region" description="Helical" evidence="1">
    <location>
        <begin position="37"/>
        <end position="55"/>
    </location>
</feature>
<name>A0A4Q1KA06_9FLAO</name>
<dbReference type="RefSeq" id="WP_129462221.1">
    <property type="nucleotide sequence ID" value="NZ_SBKN01000008.1"/>
</dbReference>
<organism evidence="2 3">
    <name type="scientific">Flavobacterium stagni</name>
    <dbReference type="NCBI Taxonomy" id="2506421"/>
    <lineage>
        <taxon>Bacteria</taxon>
        <taxon>Pseudomonadati</taxon>
        <taxon>Bacteroidota</taxon>
        <taxon>Flavobacteriia</taxon>
        <taxon>Flavobacteriales</taxon>
        <taxon>Flavobacteriaceae</taxon>
        <taxon>Flavobacterium</taxon>
    </lineage>
</organism>
<dbReference type="Proteomes" id="UP000289857">
    <property type="component" value="Unassembled WGS sequence"/>
</dbReference>
<comment type="caution">
    <text evidence="2">The sequence shown here is derived from an EMBL/GenBank/DDBJ whole genome shotgun (WGS) entry which is preliminary data.</text>
</comment>
<evidence type="ECO:0000256" key="1">
    <source>
        <dbReference type="SAM" id="Phobius"/>
    </source>
</evidence>
<dbReference type="EMBL" id="SBKN01000008">
    <property type="protein sequence ID" value="RXR21471.1"/>
    <property type="molecule type" value="Genomic_DNA"/>
</dbReference>
<keyword evidence="1" id="KW-0472">Membrane</keyword>
<protein>
    <submittedName>
        <fullName evidence="2">Uncharacterized protein</fullName>
    </submittedName>
</protein>
<evidence type="ECO:0000313" key="3">
    <source>
        <dbReference type="Proteomes" id="UP000289857"/>
    </source>
</evidence>
<gene>
    <name evidence="2" type="ORF">EQG61_12160</name>
</gene>
<accession>A0A4Q1KA06</accession>
<reference evidence="3" key="1">
    <citation type="submission" date="2019-01" db="EMBL/GenBank/DDBJ databases">
        <title>Cytophagaceae bacterium strain CAR-16.</title>
        <authorList>
            <person name="Chen W.-M."/>
        </authorList>
    </citation>
    <scope>NUCLEOTIDE SEQUENCE [LARGE SCALE GENOMIC DNA]</scope>
    <source>
        <strain evidence="3">WWJ-16</strain>
    </source>
</reference>
<proteinExistence type="predicted"/>
<keyword evidence="1" id="KW-0812">Transmembrane</keyword>
<keyword evidence="3" id="KW-1185">Reference proteome</keyword>
<sequence>MNNFLNIFISLVFLSGGAYFIYSTYKKPAVLFGTNLKGFIGGVGLIILGLMSLLGKMNLLEIIKEIFNA</sequence>
<keyword evidence="1" id="KW-1133">Transmembrane helix</keyword>